<comment type="caution">
    <text evidence="2">The sequence shown here is derived from an EMBL/GenBank/DDBJ whole genome shotgun (WGS) entry which is preliminary data.</text>
</comment>
<evidence type="ECO:0000259" key="1">
    <source>
        <dbReference type="Pfam" id="PF09356"/>
    </source>
</evidence>
<name>A0A0F9EFY5_9ZZZZ</name>
<reference evidence="2" key="1">
    <citation type="journal article" date="2015" name="Nature">
        <title>Complex archaea that bridge the gap between prokaryotes and eukaryotes.</title>
        <authorList>
            <person name="Spang A."/>
            <person name="Saw J.H."/>
            <person name="Jorgensen S.L."/>
            <person name="Zaremba-Niedzwiedzka K."/>
            <person name="Martijn J."/>
            <person name="Lind A.E."/>
            <person name="van Eijk R."/>
            <person name="Schleper C."/>
            <person name="Guy L."/>
            <person name="Ettema T.J."/>
        </authorList>
    </citation>
    <scope>NUCLEOTIDE SEQUENCE</scope>
</reference>
<organism evidence="2">
    <name type="scientific">marine sediment metagenome</name>
    <dbReference type="NCBI Taxonomy" id="412755"/>
    <lineage>
        <taxon>unclassified sequences</taxon>
        <taxon>metagenomes</taxon>
        <taxon>ecological metagenomes</taxon>
    </lineage>
</organism>
<feature type="domain" description="Bacteriophage phiJL001 Gp84 C-terminal" evidence="1">
    <location>
        <begin position="275"/>
        <end position="353"/>
    </location>
</feature>
<dbReference type="InterPro" id="IPR018964">
    <property type="entry name" value="Phage_phiJL001_Gp84_C"/>
</dbReference>
<proteinExistence type="predicted"/>
<dbReference type="Pfam" id="PF09931">
    <property type="entry name" value="Phage_phiJL001_Gp84_N"/>
    <property type="match status" value="1"/>
</dbReference>
<gene>
    <name evidence="2" type="ORF">LCGC14_2080750</name>
</gene>
<protein>
    <recommendedName>
        <fullName evidence="1">Bacteriophage phiJL001 Gp84 C-terminal domain-containing protein</fullName>
    </recommendedName>
</protein>
<evidence type="ECO:0000313" key="2">
    <source>
        <dbReference type="EMBL" id="KKL72854.1"/>
    </source>
</evidence>
<dbReference type="Pfam" id="PF09356">
    <property type="entry name" value="Phage_BR0599"/>
    <property type="match status" value="1"/>
</dbReference>
<dbReference type="EMBL" id="LAZR01025142">
    <property type="protein sequence ID" value="KKL72854.1"/>
    <property type="molecule type" value="Genomic_DNA"/>
</dbReference>
<accession>A0A0F9EFY5</accession>
<dbReference type="InterPro" id="IPR011928">
    <property type="entry name" value="Phage_phiJL001_Gp84"/>
</dbReference>
<dbReference type="NCBIfam" id="TIGR02218">
    <property type="entry name" value="phg_TIGR02218"/>
    <property type="match status" value="1"/>
</dbReference>
<sequence length="365" mass="39155">MSKTVGAALATHLAGAVTSVTTLARIQRTDGTVIPLTSHDADIVFDDGDGSQTYLSVVGYSRTAVSGSSEMSVDSIDFRGLFDALGVTSEDFLVGRMDFAAVRLHLVNWKDLTQGSVVLRQGTVGQVTTSEDFIAEVRGMLQKFFQEIVEVTSQTCRAKFGDSGDARPRCYIELNAAAWSTPLATTARAPADAKNETVVKPLATQNDRWFVSIVAGDTGGSEPSWDTTIGNTTVDNTVTWEAIQARRITAVIATIVNDMEFTVTPDITTDAPDAFFGAGSVEFTSGNNNGLVSGLSSWTLSTLTVKTFFPVPRTMTVGDALTLVAGCDRINTTCEDDYDNKINFRGEDHLPGNMQLFKFPNQPSG</sequence>
<dbReference type="AlphaFoldDB" id="A0A0F9EFY5"/>